<dbReference type="Proteomes" id="UP000663832">
    <property type="component" value="Unassembled WGS sequence"/>
</dbReference>
<name>A0A814TK26_9BILA</name>
<accession>A0A814TK26</accession>
<dbReference type="EMBL" id="CAJNOI010000180">
    <property type="protein sequence ID" value="CAF1162782.1"/>
    <property type="molecule type" value="Genomic_DNA"/>
</dbReference>
<keyword evidence="3" id="KW-1185">Reference proteome</keyword>
<evidence type="ECO:0000313" key="4">
    <source>
        <dbReference type="Proteomes" id="UP000663877"/>
    </source>
</evidence>
<protein>
    <submittedName>
        <fullName evidence="1">Uncharacterized protein</fullName>
    </submittedName>
</protein>
<dbReference type="Proteomes" id="UP000663877">
    <property type="component" value="Unassembled WGS sequence"/>
</dbReference>
<organism evidence="1 4">
    <name type="scientific">Adineta steineri</name>
    <dbReference type="NCBI Taxonomy" id="433720"/>
    <lineage>
        <taxon>Eukaryota</taxon>
        <taxon>Metazoa</taxon>
        <taxon>Spiralia</taxon>
        <taxon>Gnathifera</taxon>
        <taxon>Rotifera</taxon>
        <taxon>Eurotatoria</taxon>
        <taxon>Bdelloidea</taxon>
        <taxon>Adinetida</taxon>
        <taxon>Adinetidae</taxon>
        <taxon>Adineta</taxon>
    </lineage>
</organism>
<reference evidence="1" key="1">
    <citation type="submission" date="2021-02" db="EMBL/GenBank/DDBJ databases">
        <authorList>
            <person name="Nowell W R."/>
        </authorList>
    </citation>
    <scope>NUCLEOTIDE SEQUENCE</scope>
</reference>
<gene>
    <name evidence="1" type="ORF">BJG266_LOCUS24735</name>
    <name evidence="2" type="ORF">QVE165_LOCUS31202</name>
</gene>
<proteinExistence type="predicted"/>
<sequence>MIGDSITEDDDAAAAVLKIVVQHLEEIYKEQSKAITSMIETMKDMITKVNTTIEIFNKQKSTVTSPQRAVAIVHPTSGGAGINRARGHALSIYRYISHA</sequence>
<evidence type="ECO:0000313" key="1">
    <source>
        <dbReference type="EMBL" id="CAF1162782.1"/>
    </source>
</evidence>
<evidence type="ECO:0000313" key="2">
    <source>
        <dbReference type="EMBL" id="CAF1300235.1"/>
    </source>
</evidence>
<dbReference type="AlphaFoldDB" id="A0A814TK26"/>
<comment type="caution">
    <text evidence="1">The sequence shown here is derived from an EMBL/GenBank/DDBJ whole genome shotgun (WGS) entry which is preliminary data.</text>
</comment>
<dbReference type="EMBL" id="CAJNOM010000265">
    <property type="protein sequence ID" value="CAF1300235.1"/>
    <property type="molecule type" value="Genomic_DNA"/>
</dbReference>
<evidence type="ECO:0000313" key="3">
    <source>
        <dbReference type="Proteomes" id="UP000663832"/>
    </source>
</evidence>